<evidence type="ECO:0000313" key="1">
    <source>
        <dbReference type="EMBL" id="GAA5096773.1"/>
    </source>
</evidence>
<sequence length="104" mass="12154">MHDKIKTNTQRKMRKPVNTVKTPISAKFTYIPKSDEEIKHLEWLSQLLNEKRRGDWQLVASMIKVSAQSAEKAFFRVFQKNHFEASSALAKVINQRKQLLNIKS</sequence>
<name>A0ABP9MHE6_9FLAO</name>
<proteinExistence type="predicted"/>
<gene>
    <name evidence="1" type="ORF">GCM10023210_30960</name>
</gene>
<protein>
    <recommendedName>
        <fullName evidence="3">Myb-like domain-containing protein</fullName>
    </recommendedName>
</protein>
<comment type="caution">
    <text evidence="1">The sequence shown here is derived from an EMBL/GenBank/DDBJ whole genome shotgun (WGS) entry which is preliminary data.</text>
</comment>
<evidence type="ECO:0008006" key="3">
    <source>
        <dbReference type="Google" id="ProtNLM"/>
    </source>
</evidence>
<reference evidence="2" key="1">
    <citation type="journal article" date="2019" name="Int. J. Syst. Evol. Microbiol.">
        <title>The Global Catalogue of Microorganisms (GCM) 10K type strain sequencing project: providing services to taxonomists for standard genome sequencing and annotation.</title>
        <authorList>
            <consortium name="The Broad Institute Genomics Platform"/>
            <consortium name="The Broad Institute Genome Sequencing Center for Infectious Disease"/>
            <person name="Wu L."/>
            <person name="Ma J."/>
        </authorList>
    </citation>
    <scope>NUCLEOTIDE SEQUENCE [LARGE SCALE GENOMIC DNA]</scope>
    <source>
        <strain evidence="2">JCM 18019</strain>
    </source>
</reference>
<keyword evidence="2" id="KW-1185">Reference proteome</keyword>
<evidence type="ECO:0000313" key="2">
    <source>
        <dbReference type="Proteomes" id="UP001500353"/>
    </source>
</evidence>
<accession>A0ABP9MHE6</accession>
<dbReference type="EMBL" id="BAABHX010000005">
    <property type="protein sequence ID" value="GAA5096773.1"/>
    <property type="molecule type" value="Genomic_DNA"/>
</dbReference>
<organism evidence="1 2">
    <name type="scientific">Chryseobacterium ginsengisoli</name>
    <dbReference type="NCBI Taxonomy" id="363853"/>
    <lineage>
        <taxon>Bacteria</taxon>
        <taxon>Pseudomonadati</taxon>
        <taxon>Bacteroidota</taxon>
        <taxon>Flavobacteriia</taxon>
        <taxon>Flavobacteriales</taxon>
        <taxon>Weeksellaceae</taxon>
        <taxon>Chryseobacterium group</taxon>
        <taxon>Chryseobacterium</taxon>
    </lineage>
</organism>
<dbReference type="Proteomes" id="UP001500353">
    <property type="component" value="Unassembled WGS sequence"/>
</dbReference>